<evidence type="ECO:0000313" key="2">
    <source>
        <dbReference type="Proteomes" id="UP001300348"/>
    </source>
</evidence>
<dbReference type="RefSeq" id="WP_189760502.1">
    <property type="nucleotide sequence ID" value="NZ_CAWPOC010000249.1"/>
</dbReference>
<reference evidence="1 2" key="1">
    <citation type="journal article" date="2023" name="Access Microbiol">
        <title>The genome of a steinernematid-associated Pseudomonas piscis bacterium encodes the biosynthesis of insect toxins.</title>
        <authorList>
            <person name="Awori R.M."/>
            <person name="Hendre P."/>
            <person name="Amugune N.O."/>
        </authorList>
    </citation>
    <scope>NUCLEOTIDE SEQUENCE [LARGE SCALE GENOMIC DNA]</scope>
    <source>
        <strain evidence="1 2">97</strain>
    </source>
</reference>
<dbReference type="EMBL" id="CP133647">
    <property type="protein sequence ID" value="WNH03223.1"/>
    <property type="molecule type" value="Genomic_DNA"/>
</dbReference>
<organism evidence="1 2">
    <name type="scientific">Xenorhabdus griffiniae</name>
    <dbReference type="NCBI Taxonomy" id="351672"/>
    <lineage>
        <taxon>Bacteria</taxon>
        <taxon>Pseudomonadati</taxon>
        <taxon>Pseudomonadota</taxon>
        <taxon>Gammaproteobacteria</taxon>
        <taxon>Enterobacterales</taxon>
        <taxon>Morganellaceae</taxon>
        <taxon>Xenorhabdus</taxon>
    </lineage>
</organism>
<sequence>MFFKIGSTIVSPEQENISIPVEVFKGNPKDGGCFIAGLSPDVHIIYHAEFNADKPLSVYFKEAEEYAARVIKEFNDEQPPIR</sequence>
<evidence type="ECO:0000313" key="1">
    <source>
        <dbReference type="EMBL" id="WNH03223.1"/>
    </source>
</evidence>
<keyword evidence="2" id="KW-1185">Reference proteome</keyword>
<gene>
    <name evidence="1" type="ORF">QL112_005850</name>
</gene>
<name>A0ABY9XKU5_9GAMM</name>
<evidence type="ECO:0008006" key="3">
    <source>
        <dbReference type="Google" id="ProtNLM"/>
    </source>
</evidence>
<dbReference type="Proteomes" id="UP001300348">
    <property type="component" value="Chromosome"/>
</dbReference>
<proteinExistence type="predicted"/>
<protein>
    <recommendedName>
        <fullName evidence="3">Phage protein</fullName>
    </recommendedName>
</protein>
<accession>A0ABY9XKU5</accession>
<dbReference type="GeneID" id="88855061"/>